<evidence type="ECO:0000313" key="4">
    <source>
        <dbReference type="EMBL" id="CAH0752186.1"/>
    </source>
</evidence>
<feature type="compositionally biased region" description="Basic residues" evidence="2">
    <location>
        <begin position="1"/>
        <end position="10"/>
    </location>
</feature>
<dbReference type="Pfam" id="PF04427">
    <property type="entry name" value="Brix"/>
    <property type="match status" value="1"/>
</dbReference>
<accession>A0A9P0BZU0</accession>
<reference evidence="4" key="2">
    <citation type="submission" date="2022-10" db="EMBL/GenBank/DDBJ databases">
        <authorList>
            <consortium name="ENA_rothamsted_submissions"/>
            <consortium name="culmorum"/>
            <person name="King R."/>
        </authorList>
    </citation>
    <scope>NUCLEOTIDE SEQUENCE</scope>
</reference>
<dbReference type="GO" id="GO:0019843">
    <property type="term" value="F:rRNA binding"/>
    <property type="evidence" value="ECO:0007669"/>
    <property type="project" value="InterPro"/>
</dbReference>
<dbReference type="Proteomes" id="UP001153714">
    <property type="component" value="Chromosome 17"/>
</dbReference>
<organism evidence="4 5">
    <name type="scientific">Diatraea saccharalis</name>
    <name type="common">sugarcane borer</name>
    <dbReference type="NCBI Taxonomy" id="40085"/>
    <lineage>
        <taxon>Eukaryota</taxon>
        <taxon>Metazoa</taxon>
        <taxon>Ecdysozoa</taxon>
        <taxon>Arthropoda</taxon>
        <taxon>Hexapoda</taxon>
        <taxon>Insecta</taxon>
        <taxon>Pterygota</taxon>
        <taxon>Neoptera</taxon>
        <taxon>Endopterygota</taxon>
        <taxon>Lepidoptera</taxon>
        <taxon>Glossata</taxon>
        <taxon>Ditrysia</taxon>
        <taxon>Pyraloidea</taxon>
        <taxon>Crambidae</taxon>
        <taxon>Crambinae</taxon>
        <taxon>Diatraea</taxon>
    </lineage>
</organism>
<evidence type="ECO:0000256" key="1">
    <source>
        <dbReference type="SAM" id="Coils"/>
    </source>
</evidence>
<dbReference type="InterPro" id="IPR007109">
    <property type="entry name" value="Brix"/>
</dbReference>
<sequence length="506" mass="58430">MGKRKGRCSKKNPASKQALEPEHLVKAPHSFVIHRGNCSKDLIDLTKDFRKVMEPFTASQLKERKKNTLKDFLSVSGFLHVSHMIVFTETELGTYMRLARLPRGPTLTFRIHNYGLARDVISSLKKQYVIMKAFQNAPLIVLNSFSGEGMHMKLMATMFQNMFPTINITTVKLKNIRRCVLMNYNPNTKLIDFRHYVIRATPVGLNKGTKKVVQGKIPNLNRCKDMSEFFDKAGQLSESEFEEDPQAQVLLPQSLASRGATADSKSAVKLYELGPRINMQLIKIEDGLMDGEVLFHELIEKSEEEKALIKKRREEKKRLKEKRKSQQEENVKKKLRVKEELKQKSLEGIKIKKEMTESQRLMELAAVESQNVGDMEQDDEDDADYYRREVGAEPEQDLFSENSRKRRADDNSVRGFKKMRLDKKLKKKFQKNQEPDKKVNKKNQNERFGKNQDGKKKFRNQPDGRNNKASKGQKPFSNQKKVFGGKINKNKMGRSREGKSKGKSRK</sequence>
<feature type="coiled-coil region" evidence="1">
    <location>
        <begin position="299"/>
        <end position="344"/>
    </location>
</feature>
<proteinExistence type="predicted"/>
<protein>
    <recommendedName>
        <fullName evidence="3">Brix domain-containing protein</fullName>
    </recommendedName>
</protein>
<dbReference type="EMBL" id="OU893348">
    <property type="protein sequence ID" value="CAH0752186.1"/>
    <property type="molecule type" value="Genomic_DNA"/>
</dbReference>
<dbReference type="SUPFAM" id="SSF52954">
    <property type="entry name" value="Class II aaRS ABD-related"/>
    <property type="match status" value="1"/>
</dbReference>
<feature type="compositionally biased region" description="Basic and acidic residues" evidence="2">
    <location>
        <begin position="431"/>
        <end position="466"/>
    </location>
</feature>
<dbReference type="AlphaFoldDB" id="A0A9P0BZU0"/>
<dbReference type="InterPro" id="IPR045112">
    <property type="entry name" value="PPAN-like"/>
</dbReference>
<reference evidence="4" key="1">
    <citation type="submission" date="2021-12" db="EMBL/GenBank/DDBJ databases">
        <authorList>
            <person name="King R."/>
        </authorList>
    </citation>
    <scope>NUCLEOTIDE SEQUENCE</scope>
</reference>
<dbReference type="OrthoDB" id="10261452at2759"/>
<dbReference type="GO" id="GO:0006364">
    <property type="term" value="P:rRNA processing"/>
    <property type="evidence" value="ECO:0007669"/>
    <property type="project" value="InterPro"/>
</dbReference>
<dbReference type="GO" id="GO:0000027">
    <property type="term" value="P:ribosomal large subunit assembly"/>
    <property type="evidence" value="ECO:0007669"/>
    <property type="project" value="TreeGrafter"/>
</dbReference>
<keyword evidence="1" id="KW-0175">Coiled coil</keyword>
<gene>
    <name evidence="4" type="ORF">DIATSA_LOCUS5319</name>
</gene>
<feature type="compositionally biased region" description="Polar residues" evidence="2">
    <location>
        <begin position="467"/>
        <end position="480"/>
    </location>
</feature>
<feature type="region of interest" description="Disordered" evidence="2">
    <location>
        <begin position="1"/>
        <end position="20"/>
    </location>
</feature>
<feature type="region of interest" description="Disordered" evidence="2">
    <location>
        <begin position="367"/>
        <end position="506"/>
    </location>
</feature>
<dbReference type="GO" id="GO:0030687">
    <property type="term" value="C:preribosome, large subunit precursor"/>
    <property type="evidence" value="ECO:0007669"/>
    <property type="project" value="TreeGrafter"/>
</dbReference>
<evidence type="ECO:0000256" key="2">
    <source>
        <dbReference type="SAM" id="MobiDB-lite"/>
    </source>
</evidence>
<dbReference type="PANTHER" id="PTHR12661:SF5">
    <property type="entry name" value="SUPPRESSOR OF SWI4 1 HOMOLOG"/>
    <property type="match status" value="1"/>
</dbReference>
<dbReference type="PROSITE" id="PS50833">
    <property type="entry name" value="BRIX"/>
    <property type="match status" value="1"/>
</dbReference>
<feature type="domain" description="Brix" evidence="3">
    <location>
        <begin position="28"/>
        <end position="290"/>
    </location>
</feature>
<dbReference type="PANTHER" id="PTHR12661">
    <property type="entry name" value="PETER PAN-RELATED"/>
    <property type="match status" value="1"/>
</dbReference>
<evidence type="ECO:0000259" key="3">
    <source>
        <dbReference type="PROSITE" id="PS50833"/>
    </source>
</evidence>
<name>A0A9P0BZU0_9NEOP</name>
<feature type="compositionally biased region" description="Basic residues" evidence="2">
    <location>
        <begin position="415"/>
        <end position="430"/>
    </location>
</feature>
<evidence type="ECO:0000313" key="5">
    <source>
        <dbReference type="Proteomes" id="UP001153714"/>
    </source>
</evidence>
<dbReference type="SMART" id="SM00879">
    <property type="entry name" value="Brix"/>
    <property type="match status" value="1"/>
</dbReference>
<keyword evidence="5" id="KW-1185">Reference proteome</keyword>